<evidence type="ECO:0000256" key="4">
    <source>
        <dbReference type="ARBA" id="ARBA00008804"/>
    </source>
</evidence>
<evidence type="ECO:0000256" key="14">
    <source>
        <dbReference type="ARBA" id="ARBA00022840"/>
    </source>
</evidence>
<gene>
    <name evidence="26" type="ORF">C2E20_3731</name>
</gene>
<organism evidence="26 27">
    <name type="scientific">Micractinium conductrix</name>
    <dbReference type="NCBI Taxonomy" id="554055"/>
    <lineage>
        <taxon>Eukaryota</taxon>
        <taxon>Viridiplantae</taxon>
        <taxon>Chlorophyta</taxon>
        <taxon>core chlorophytes</taxon>
        <taxon>Trebouxiophyceae</taxon>
        <taxon>Chlorellales</taxon>
        <taxon>Chlorellaceae</taxon>
        <taxon>Chlorella clade</taxon>
        <taxon>Micractinium</taxon>
    </lineage>
</organism>
<evidence type="ECO:0000256" key="9">
    <source>
        <dbReference type="ARBA" id="ARBA00022490"/>
    </source>
</evidence>
<keyword evidence="15" id="KW-0460">Magnesium</keyword>
<evidence type="ECO:0000256" key="1">
    <source>
        <dbReference type="ARBA" id="ARBA00003417"/>
    </source>
</evidence>
<dbReference type="SUPFAM" id="SSF81653">
    <property type="entry name" value="Calcium ATPase, transduction domain A"/>
    <property type="match status" value="1"/>
</dbReference>
<dbReference type="GO" id="GO:0008553">
    <property type="term" value="F:P-type proton-exporting transporter activity"/>
    <property type="evidence" value="ECO:0007669"/>
    <property type="project" value="UniProtKB-EC"/>
</dbReference>
<evidence type="ECO:0000256" key="6">
    <source>
        <dbReference type="ARBA" id="ARBA00012476"/>
    </source>
</evidence>
<keyword evidence="22" id="KW-0175">Coiled coil</keyword>
<evidence type="ECO:0000256" key="11">
    <source>
        <dbReference type="ARBA" id="ARBA00022692"/>
    </source>
</evidence>
<dbReference type="FunFam" id="3.40.50.1000:FF:000211">
    <property type="entry name" value="Plasma membrane ATPase"/>
    <property type="match status" value="1"/>
</dbReference>
<keyword evidence="18 24" id="KW-0472">Membrane</keyword>
<keyword evidence="13" id="KW-0547">Nucleotide-binding</keyword>
<dbReference type="InterPro" id="IPR004014">
    <property type="entry name" value="ATPase_P-typ_cation-transptr_N"/>
</dbReference>
<dbReference type="SUPFAM" id="SSF81665">
    <property type="entry name" value="Calcium ATPase, transmembrane domain M"/>
    <property type="match status" value="1"/>
</dbReference>
<feature type="transmembrane region" description="Helical" evidence="24">
    <location>
        <begin position="555"/>
        <end position="578"/>
    </location>
</feature>
<evidence type="ECO:0000256" key="10">
    <source>
        <dbReference type="ARBA" id="ARBA00022553"/>
    </source>
</evidence>
<dbReference type="Gene3D" id="1.10.10.10">
    <property type="entry name" value="Winged helix-like DNA-binding domain superfamily/Winged helix DNA-binding domain"/>
    <property type="match status" value="2"/>
</dbReference>
<dbReference type="InterPro" id="IPR007461">
    <property type="entry name" value="Ysc84_actin-binding"/>
</dbReference>
<comment type="function">
    <text evidence="1">The plasma membrane ATPase of plants and fungi is a hydrogen ion pump. The proton gradient it generates drives the active transport of nutrients by H(+)-symport. The resulting external acidification and/or internal alkinization may mediate growth responses.</text>
</comment>
<evidence type="ECO:0000256" key="16">
    <source>
        <dbReference type="ARBA" id="ARBA00022967"/>
    </source>
</evidence>
<feature type="transmembrane region" description="Helical" evidence="24">
    <location>
        <begin position="522"/>
        <end position="543"/>
    </location>
</feature>
<evidence type="ECO:0000256" key="12">
    <source>
        <dbReference type="ARBA" id="ARBA00022723"/>
    </source>
</evidence>
<dbReference type="GO" id="GO:0005886">
    <property type="term" value="C:plasma membrane"/>
    <property type="evidence" value="ECO:0007669"/>
    <property type="project" value="UniProtKB-SubCell"/>
</dbReference>
<dbReference type="Pfam" id="PF00122">
    <property type="entry name" value="E1-E2_ATPase"/>
    <property type="match status" value="1"/>
</dbReference>
<dbReference type="Proteomes" id="UP000239649">
    <property type="component" value="Unassembled WGS sequence"/>
</dbReference>
<protein>
    <recommendedName>
        <fullName evidence="21">Plasma membrane ATPase</fullName>
        <ecNumber evidence="6">7.1.2.1</ecNumber>
    </recommendedName>
    <alternativeName>
        <fullName evidence="19">Proton pump</fullName>
    </alternativeName>
    <alternativeName>
        <fullName evidence="7">Regulatory protein RecX</fullName>
    </alternativeName>
</protein>
<comment type="similarity">
    <text evidence="5">Belongs to the RecX family.</text>
</comment>
<evidence type="ECO:0000256" key="5">
    <source>
        <dbReference type="ARBA" id="ARBA00009695"/>
    </source>
</evidence>
<dbReference type="FunFam" id="3.40.1110.10:FF:000005">
    <property type="entry name" value="Plasma membrane ATPase"/>
    <property type="match status" value="1"/>
</dbReference>
<dbReference type="Pfam" id="PF21982">
    <property type="entry name" value="RecX_HTH1"/>
    <property type="match status" value="1"/>
</dbReference>
<feature type="region of interest" description="Disordered" evidence="23">
    <location>
        <begin position="238"/>
        <end position="259"/>
    </location>
</feature>
<dbReference type="Pfam" id="PF00690">
    <property type="entry name" value="Cation_ATPase_N"/>
    <property type="match status" value="1"/>
</dbReference>
<dbReference type="EMBL" id="LHPF02000008">
    <property type="protein sequence ID" value="PSC72999.1"/>
    <property type="molecule type" value="Genomic_DNA"/>
</dbReference>
<comment type="similarity">
    <text evidence="4">Belongs to the cation transport ATPase (P-type) (TC 3.A.3) family. Type IIIA subfamily.</text>
</comment>
<proteinExistence type="inferred from homology"/>
<dbReference type="OrthoDB" id="116380at2759"/>
<keyword evidence="27" id="KW-1185">Reference proteome</keyword>
<dbReference type="Gene3D" id="3.40.50.1000">
    <property type="entry name" value="HAD superfamily/HAD-like"/>
    <property type="match status" value="1"/>
</dbReference>
<dbReference type="CDD" id="cd11524">
    <property type="entry name" value="SYLF"/>
    <property type="match status" value="1"/>
</dbReference>
<dbReference type="PANTHER" id="PTHR42861">
    <property type="entry name" value="CALCIUM-TRANSPORTING ATPASE"/>
    <property type="match status" value="1"/>
</dbReference>
<name>A0A2P6VG00_9CHLO</name>
<dbReference type="InterPro" id="IPR001757">
    <property type="entry name" value="P_typ_ATPase"/>
</dbReference>
<feature type="region of interest" description="Disordered" evidence="23">
    <location>
        <begin position="1569"/>
        <end position="1593"/>
    </location>
</feature>
<evidence type="ECO:0000256" key="23">
    <source>
        <dbReference type="SAM" id="MobiDB-lite"/>
    </source>
</evidence>
<keyword evidence="17 24" id="KW-1133">Transmembrane helix</keyword>
<dbReference type="InterPro" id="IPR036388">
    <property type="entry name" value="WH-like_DNA-bd_sf"/>
</dbReference>
<dbReference type="GO" id="GO:0005737">
    <property type="term" value="C:cytoplasm"/>
    <property type="evidence" value="ECO:0007669"/>
    <property type="project" value="UniProtKB-SubCell"/>
</dbReference>
<evidence type="ECO:0000256" key="3">
    <source>
        <dbReference type="ARBA" id="ARBA00004651"/>
    </source>
</evidence>
<dbReference type="InterPro" id="IPR023298">
    <property type="entry name" value="ATPase_P-typ_TM_dom_sf"/>
</dbReference>
<evidence type="ECO:0000256" key="18">
    <source>
        <dbReference type="ARBA" id="ARBA00023136"/>
    </source>
</evidence>
<feature type="transmembrane region" description="Helical" evidence="24">
    <location>
        <begin position="922"/>
        <end position="943"/>
    </location>
</feature>
<evidence type="ECO:0000256" key="19">
    <source>
        <dbReference type="ARBA" id="ARBA00031813"/>
    </source>
</evidence>
<keyword evidence="16" id="KW-1278">Translocase</keyword>
<comment type="subcellular location">
    <subcellularLocation>
        <location evidence="3">Cell membrane</location>
        <topology evidence="3">Multi-pass membrane protein</topology>
    </subcellularLocation>
    <subcellularLocation>
        <location evidence="2">Cytoplasm</location>
    </subcellularLocation>
</comment>
<feature type="transmembrane region" description="Helical" evidence="24">
    <location>
        <begin position="1087"/>
        <end position="1108"/>
    </location>
</feature>
<dbReference type="GO" id="GO:0046872">
    <property type="term" value="F:metal ion binding"/>
    <property type="evidence" value="ECO:0007669"/>
    <property type="project" value="UniProtKB-KW"/>
</dbReference>
<accession>A0A2P6VG00</accession>
<dbReference type="InterPro" id="IPR023299">
    <property type="entry name" value="ATPase_P-typ_cyto_dom_N"/>
</dbReference>
<reference evidence="26 27" key="1">
    <citation type="journal article" date="2018" name="Plant J.">
        <title>Genome sequences of Chlorella sorokiniana UTEX 1602 and Micractinium conductrix SAG 241.80: implications to maltose excretion by a green alga.</title>
        <authorList>
            <person name="Arriola M.B."/>
            <person name="Velmurugan N."/>
            <person name="Zhang Y."/>
            <person name="Plunkett M.H."/>
            <person name="Hondzo H."/>
            <person name="Barney B.M."/>
        </authorList>
    </citation>
    <scope>NUCLEOTIDE SEQUENCE [LARGE SCALE GENOMIC DNA]</scope>
    <source>
        <strain evidence="26 27">SAG 241.80</strain>
    </source>
</reference>
<evidence type="ECO:0000256" key="17">
    <source>
        <dbReference type="ARBA" id="ARBA00022989"/>
    </source>
</evidence>
<keyword evidence="10" id="KW-0597">Phosphoprotein</keyword>
<feature type="compositionally biased region" description="Basic and acidic residues" evidence="23">
    <location>
        <begin position="299"/>
        <end position="315"/>
    </location>
</feature>
<dbReference type="InterPro" id="IPR008250">
    <property type="entry name" value="ATPase_P-typ_transduc_dom_A_sf"/>
</dbReference>
<dbReference type="GO" id="GO:0120029">
    <property type="term" value="P:proton export across plasma membrane"/>
    <property type="evidence" value="ECO:0007669"/>
    <property type="project" value="InterPro"/>
</dbReference>
<dbReference type="GO" id="GO:0016887">
    <property type="term" value="F:ATP hydrolysis activity"/>
    <property type="evidence" value="ECO:0007669"/>
    <property type="project" value="InterPro"/>
</dbReference>
<dbReference type="GO" id="GO:0005524">
    <property type="term" value="F:ATP binding"/>
    <property type="evidence" value="ECO:0007669"/>
    <property type="project" value="UniProtKB-KW"/>
</dbReference>
<dbReference type="HAMAP" id="MF_01114">
    <property type="entry name" value="RecX"/>
    <property type="match status" value="1"/>
</dbReference>
<evidence type="ECO:0000256" key="24">
    <source>
        <dbReference type="SAM" id="Phobius"/>
    </source>
</evidence>
<dbReference type="Gene3D" id="2.70.150.10">
    <property type="entry name" value="Calcium-transporting ATPase, cytoplasmic transduction domain A"/>
    <property type="match status" value="1"/>
</dbReference>
<dbReference type="GO" id="GO:0006282">
    <property type="term" value="P:regulation of DNA repair"/>
    <property type="evidence" value="ECO:0007669"/>
    <property type="project" value="InterPro"/>
</dbReference>
<dbReference type="Pfam" id="PF04366">
    <property type="entry name" value="Ysc84"/>
    <property type="match status" value="1"/>
</dbReference>
<dbReference type="PRINTS" id="PR00119">
    <property type="entry name" value="CATATPASE"/>
</dbReference>
<evidence type="ECO:0000256" key="22">
    <source>
        <dbReference type="SAM" id="Coils"/>
    </source>
</evidence>
<dbReference type="FunFam" id="2.70.150.10:FF:000042">
    <property type="entry name" value="Plasma membrane ATPase"/>
    <property type="match status" value="1"/>
</dbReference>
<dbReference type="SMART" id="SM00831">
    <property type="entry name" value="Cation_ATPase_N"/>
    <property type="match status" value="1"/>
</dbReference>
<dbReference type="InterPro" id="IPR003783">
    <property type="entry name" value="Regulatory_RecX"/>
</dbReference>
<keyword evidence="12" id="KW-0479">Metal-binding</keyword>
<comment type="catalytic activity">
    <reaction evidence="20">
        <text>ATP + H2O + H(+)(in) = ADP + phosphate + 2 H(+)(out)</text>
        <dbReference type="Rhea" id="RHEA:20852"/>
        <dbReference type="ChEBI" id="CHEBI:15377"/>
        <dbReference type="ChEBI" id="CHEBI:15378"/>
        <dbReference type="ChEBI" id="CHEBI:30616"/>
        <dbReference type="ChEBI" id="CHEBI:43474"/>
        <dbReference type="ChEBI" id="CHEBI:456216"/>
        <dbReference type="EC" id="7.1.2.1"/>
    </reaction>
</comment>
<feature type="transmembrane region" description="Helical" evidence="24">
    <location>
        <begin position="1134"/>
        <end position="1158"/>
    </location>
</feature>
<keyword evidence="8" id="KW-1003">Cell membrane</keyword>
<dbReference type="PROSITE" id="PS00154">
    <property type="entry name" value="ATPASE_E1_E2"/>
    <property type="match status" value="1"/>
</dbReference>
<keyword evidence="14" id="KW-0067">ATP-binding</keyword>
<feature type="transmembrane region" description="Helical" evidence="24">
    <location>
        <begin position="1006"/>
        <end position="1032"/>
    </location>
</feature>
<dbReference type="InterPro" id="IPR036412">
    <property type="entry name" value="HAD-like_sf"/>
</dbReference>
<evidence type="ECO:0000313" key="26">
    <source>
        <dbReference type="EMBL" id="PSC72999.1"/>
    </source>
</evidence>
<evidence type="ECO:0000256" key="15">
    <source>
        <dbReference type="ARBA" id="ARBA00022842"/>
    </source>
</evidence>
<dbReference type="Gene3D" id="3.40.1110.10">
    <property type="entry name" value="Calcium-transporting ATPase, cytoplasmic domain N"/>
    <property type="match status" value="1"/>
</dbReference>
<evidence type="ECO:0000256" key="21">
    <source>
        <dbReference type="ARBA" id="ARBA00071631"/>
    </source>
</evidence>
<dbReference type="SUPFAM" id="SSF56784">
    <property type="entry name" value="HAD-like"/>
    <property type="match status" value="1"/>
</dbReference>
<dbReference type="NCBIfam" id="TIGR01494">
    <property type="entry name" value="ATPase_P-type"/>
    <property type="match status" value="2"/>
</dbReference>
<evidence type="ECO:0000256" key="20">
    <source>
        <dbReference type="ARBA" id="ARBA00048122"/>
    </source>
</evidence>
<sequence>MGAPQERRTAEQRAILEHAATKGSTWLKRILDVENHTDQELAWSLTDSPLKPFWVAQAQAIMFYRVTKTAALLGRATGHGFLVTRLPTAHPTLIKFSAPLFLDIKLTSVGLSAGRSSTYSFVACMGKQLQQRLSAGHSYPIRGLDAGASCGSSLQERSDFLSLNCAGGLVDTVGVSTTRGAILDVSFAGGRLAADEAKNRAVYGDKVTPLEILCGTVDPPAEMQPIYSELSLIVHQTEREKPSAAPSRTNGSLERYSTGMDPDKALVLEDGRLFEGPPLRRHSPYLAMGDPEANGAAEVKPKKEDSHTERREHFVESQGLTSAEAEKLLAEWGKNELQEKSTPKWLVYLKHLWGPMPIMIWIAIIVEFAIQNWIDAGILLGIQFANATLGWYETTKAADAVAALKKALKPLATCKRDGKWANMDATMLVPGDLVLLGAGAAVPADCIVNEGRIEVDQAALTGESLPVTMYKGDTPKMGSTITRGEVEGTVEFTGANTFFGKTASMLQGDDGLGNLQKILLKIMFVLVALSLTLCFIALMYLLFKKNQSFKEALSFTIVLLVASIPIAIEIVCTTTLALGSRQLSAYGAIVTRLQSIEEMAGMNMLCSDKTGTLTLNKMEIQDYCPVFKEGEDLSTVLIAGALAAKWQEPAKDALDTMVLGAVDLPGLDKYTLIDHSPFDPTIKRTEGHLRAPDGSEFKTTKGAPQIIAKLCGAEDNPEMKMRVEAEVANLGSRGIRSLAVARTKPGNLEEWELLGMLTFLDPPRPDTKQTIEQALENGVDVKMITGDQVLIAKEMSRILGLRTNIPDASGLPKLDEDGKIPKDLAKYAQMIVEADGFAQVYPEHKYLIVECLRQVGFAVGMTGDGVNDAPALKKADVGIAVAGATDAARAAADIVLTDPGLGVVIHAIIIARQIFQRVKNFINYRIAATLQLLVFFFISVFIFDPYVFCENSEANGFPGRCPKKEDWPEFFQLPVLMLMIITLLNDGTLISIGYDNVKSSPRPEKWNLRVLFLISTVLGMISMGSSLLLVHLVLDSPNSGSLFQKWGLPVPYYGKLVTMIYLKVSLSDFLTLFSARTEGPFWSMRPGKLLMSAATVALSLSIVLACVWPEGELDHVPVEGLALKGGDNYTLWPLWVWLYCIFFWFIQDACKVLAYYLILKFDVFQARTGGLVNLRDAFTANHSKITEEVTGMVETKLLDKKVAAVEEQVTNIAKKELHGALPPQLARISKTTALARTSMTGANLGRTSATAIAQQVAEIEAALAQPLGGKISAEERQELERRAQAMREAAARLQRVSAVRGDQASGSAPPRLDTTLLAARQWGSQGAPASRTSLSLVPAALYHKRNPYDFRLRRQEDEELPGVSNLEQSIDEMDEQRKRSAQDVEEAKAAALKMLGARPHSRKELKSKLLERGHELHDVRDALDRLAKVGLQSDEEFAEVFARSKWRQSKWGPRRIEMELHHRGVSAELSAAALHSVFGEGLDLRQHLEQLEDEEEGQRHRFAGGAAGPEQQLLEDARNKWDCMASLAEEARRRRFVAWLQRRGHQWDDIRTLMHQLEKEDAQHVIDDETASQQHQHQGPDITREEEQEQATGARRALLALPTTLAGCIRQLTTTQTTLTTTQTKLRTTTTKLSTTQTSLTACNSKLGTTQTSLTSCNAARRSLNTLLTEEKASVQRLGGQLVQCTRNASSTDAQYRLALANSTDCKGQLDVSQALLTSCRATSASRLQKMNSLSAQLNATQLELNGTLVQLVESRAQIEALRQQASQLATCFDGLLDCKAELAALKQDDCATQLAAEQAAAEGWRAQYQEAGRNLTSCREESSALEAHLVEVGAANDTASAERAACLDSLDACEEDYSSLLLSCA</sequence>
<dbReference type="InterPro" id="IPR059000">
    <property type="entry name" value="ATPase_P-type_domA"/>
</dbReference>
<dbReference type="Pfam" id="PF02631">
    <property type="entry name" value="RecX_HTH2"/>
    <property type="match status" value="1"/>
</dbReference>
<feature type="region of interest" description="Disordered" evidence="23">
    <location>
        <begin position="284"/>
        <end position="317"/>
    </location>
</feature>
<dbReference type="InterPro" id="IPR053924">
    <property type="entry name" value="RecX_HTH_2nd"/>
</dbReference>
<dbReference type="PRINTS" id="PR00120">
    <property type="entry name" value="HATPASE"/>
</dbReference>
<evidence type="ECO:0000313" key="27">
    <source>
        <dbReference type="Proteomes" id="UP000239649"/>
    </source>
</evidence>
<dbReference type="InterPro" id="IPR053926">
    <property type="entry name" value="RecX_HTH_1st"/>
</dbReference>
<dbReference type="InterPro" id="IPR006534">
    <property type="entry name" value="P-type_ATPase_IIIA"/>
</dbReference>
<dbReference type="CDD" id="cd02076">
    <property type="entry name" value="P-type_ATPase_H"/>
    <property type="match status" value="1"/>
</dbReference>
<keyword evidence="9" id="KW-0963">Cytoplasm</keyword>
<feature type="coiled-coil region" evidence="22">
    <location>
        <begin position="1363"/>
        <end position="1390"/>
    </location>
</feature>
<dbReference type="SFLD" id="SFLDG00002">
    <property type="entry name" value="C1.7:_P-type_atpase_like"/>
    <property type="match status" value="1"/>
</dbReference>
<dbReference type="Pfam" id="PF00702">
    <property type="entry name" value="Hydrolase"/>
    <property type="match status" value="1"/>
</dbReference>
<dbReference type="NCBIfam" id="TIGR01647">
    <property type="entry name" value="ATPase-IIIA_H"/>
    <property type="match status" value="1"/>
</dbReference>
<keyword evidence="11 24" id="KW-0812">Transmembrane</keyword>
<dbReference type="SFLD" id="SFLDF00027">
    <property type="entry name" value="p-type_atpase"/>
    <property type="match status" value="1"/>
</dbReference>
<dbReference type="EC" id="7.1.2.1" evidence="6"/>
<dbReference type="InterPro" id="IPR044492">
    <property type="entry name" value="P_typ_ATPase_HD_dom"/>
</dbReference>
<dbReference type="SFLD" id="SFLDS00003">
    <property type="entry name" value="Haloacid_Dehalogenase"/>
    <property type="match status" value="1"/>
</dbReference>
<feature type="domain" description="Cation-transporting P-type ATPase N-terminal" evidence="25">
    <location>
        <begin position="305"/>
        <end position="372"/>
    </location>
</feature>
<dbReference type="InterPro" id="IPR018303">
    <property type="entry name" value="ATPase_P-typ_P_site"/>
</dbReference>
<dbReference type="InterPro" id="IPR023214">
    <property type="entry name" value="HAD_sf"/>
</dbReference>
<evidence type="ECO:0000256" key="8">
    <source>
        <dbReference type="ARBA" id="ARBA00022475"/>
    </source>
</evidence>
<evidence type="ECO:0000259" key="25">
    <source>
        <dbReference type="SMART" id="SM00831"/>
    </source>
</evidence>
<feature type="transmembrane region" description="Helical" evidence="24">
    <location>
        <begin position="973"/>
        <end position="994"/>
    </location>
</feature>
<evidence type="ECO:0000256" key="7">
    <source>
        <dbReference type="ARBA" id="ARBA00018111"/>
    </source>
</evidence>
<dbReference type="Gene3D" id="1.20.1110.10">
    <property type="entry name" value="Calcium-transporting ATPase, transmembrane domain"/>
    <property type="match status" value="1"/>
</dbReference>
<evidence type="ECO:0000256" key="13">
    <source>
        <dbReference type="ARBA" id="ARBA00022741"/>
    </source>
</evidence>
<comment type="caution">
    <text evidence="26">The sequence shown here is derived from an EMBL/GenBank/DDBJ whole genome shotgun (WGS) entry which is preliminary data.</text>
</comment>
<evidence type="ECO:0000256" key="2">
    <source>
        <dbReference type="ARBA" id="ARBA00004496"/>
    </source>
</evidence>
<dbReference type="STRING" id="554055.A0A2P6VG00"/>